<organism evidence="3 4">
    <name type="scientific">Niastella koreensis</name>
    <dbReference type="NCBI Taxonomy" id="354356"/>
    <lineage>
        <taxon>Bacteria</taxon>
        <taxon>Pseudomonadati</taxon>
        <taxon>Bacteroidota</taxon>
        <taxon>Chitinophagia</taxon>
        <taxon>Chitinophagales</taxon>
        <taxon>Chitinophagaceae</taxon>
        <taxon>Niastella</taxon>
    </lineage>
</organism>
<dbReference type="Proteomes" id="UP000192277">
    <property type="component" value="Unassembled WGS sequence"/>
</dbReference>
<name>A0ABX3NT68_9BACT</name>
<dbReference type="RefSeq" id="WP_014222091.1">
    <property type="nucleotide sequence ID" value="NZ_LWBO01000022.1"/>
</dbReference>
<sequence length="427" mass="47008">MLTATKNNNYKGALQKPLHSGFSASSTAMEVISGIDLYGKPAIVTGGYAGIGLETVKALSKANALIWEPARDPEKATKNLAGISNVTVKQMDLMDPASIERFVSEFITSGNPLHLLINNAGIMWVPLRRDSRGHESQLATNHLGHFQLTALLWPALKHANEARVVNVSSFGHQIAPFNFDDPDFLHREYETLQGYGQSKTANYLFSVELDFRGKEFGVRAYSLHPGAVHGTDLGREAPMALFQQMGTHDQDGNLKPEVALKLKTTPQGAATTVWCATSPQLNNIGGVYCEDCDIAEPDLGNIEHKYDEPATLRGVKPYSVDGENAQRLWKMREAFPENIANLKISEAISILRVIEPSIDGMPTNFSDPGKLDLADFMERTLCSICLWRSLVTSPAAASLPFTATSKKPTAFRRKNGCYKKDWSWRIT</sequence>
<keyword evidence="2" id="KW-0560">Oxidoreductase</keyword>
<keyword evidence="4" id="KW-1185">Reference proteome</keyword>
<dbReference type="Pfam" id="PF00106">
    <property type="entry name" value="adh_short"/>
    <property type="match status" value="1"/>
</dbReference>
<dbReference type="PRINTS" id="PR00081">
    <property type="entry name" value="GDHRDH"/>
</dbReference>
<dbReference type="Gene3D" id="3.40.50.720">
    <property type="entry name" value="NAD(P)-binding Rossmann-like Domain"/>
    <property type="match status" value="1"/>
</dbReference>
<accession>A0ABX3NT68</accession>
<dbReference type="PANTHER" id="PTHR24320">
    <property type="entry name" value="RETINOL DEHYDROGENASE"/>
    <property type="match status" value="1"/>
</dbReference>
<dbReference type="InterPro" id="IPR036291">
    <property type="entry name" value="NAD(P)-bd_dom_sf"/>
</dbReference>
<evidence type="ECO:0000256" key="2">
    <source>
        <dbReference type="ARBA" id="ARBA00023002"/>
    </source>
</evidence>
<dbReference type="PANTHER" id="PTHR24320:SF148">
    <property type="entry name" value="NAD(P)-BINDING ROSSMANN-FOLD SUPERFAMILY PROTEIN"/>
    <property type="match status" value="1"/>
</dbReference>
<dbReference type="EMBL" id="LWBO01000022">
    <property type="protein sequence ID" value="OQP45057.1"/>
    <property type="molecule type" value="Genomic_DNA"/>
</dbReference>
<dbReference type="InterPro" id="IPR002347">
    <property type="entry name" value="SDR_fam"/>
</dbReference>
<evidence type="ECO:0000313" key="4">
    <source>
        <dbReference type="Proteomes" id="UP000192277"/>
    </source>
</evidence>
<reference evidence="3 4" key="1">
    <citation type="submission" date="2016-04" db="EMBL/GenBank/DDBJ databases">
        <authorList>
            <person name="Chen L."/>
            <person name="Zhuang W."/>
            <person name="Wang G."/>
        </authorList>
    </citation>
    <scope>NUCLEOTIDE SEQUENCE [LARGE SCALE GENOMIC DNA]</scope>
    <source>
        <strain evidence="4">GR20</strain>
    </source>
</reference>
<proteinExistence type="inferred from homology"/>
<evidence type="ECO:0000313" key="3">
    <source>
        <dbReference type="EMBL" id="OQP45057.1"/>
    </source>
</evidence>
<protein>
    <submittedName>
        <fullName evidence="3">Oxidoreductase</fullName>
    </submittedName>
</protein>
<comment type="caution">
    <text evidence="3">The sequence shown here is derived from an EMBL/GenBank/DDBJ whole genome shotgun (WGS) entry which is preliminary data.</text>
</comment>
<gene>
    <name evidence="3" type="ORF">A4D02_34450</name>
</gene>
<comment type="similarity">
    <text evidence="1">Belongs to the short-chain dehydrogenases/reductases (SDR) family.</text>
</comment>
<dbReference type="SUPFAM" id="SSF51735">
    <property type="entry name" value="NAD(P)-binding Rossmann-fold domains"/>
    <property type="match status" value="1"/>
</dbReference>
<evidence type="ECO:0000256" key="1">
    <source>
        <dbReference type="ARBA" id="ARBA00006484"/>
    </source>
</evidence>